<feature type="region of interest" description="Disordered" evidence="7">
    <location>
        <begin position="742"/>
        <end position="786"/>
    </location>
</feature>
<feature type="compositionally biased region" description="Low complexity" evidence="7">
    <location>
        <begin position="12"/>
        <end position="28"/>
    </location>
</feature>
<evidence type="ECO:0000313" key="14">
    <source>
        <dbReference type="RefSeq" id="XP_041446700.1"/>
    </source>
</evidence>
<organism evidence="9 10">
    <name type="scientific">Xenopus laevis</name>
    <name type="common">African clawed frog</name>
    <dbReference type="NCBI Taxonomy" id="8355"/>
    <lineage>
        <taxon>Eukaryota</taxon>
        <taxon>Metazoa</taxon>
        <taxon>Chordata</taxon>
        <taxon>Craniata</taxon>
        <taxon>Vertebrata</taxon>
        <taxon>Euteleostomi</taxon>
        <taxon>Amphibia</taxon>
        <taxon>Batrachia</taxon>
        <taxon>Anura</taxon>
        <taxon>Pipoidea</taxon>
        <taxon>Pipidae</taxon>
        <taxon>Xenopodinae</taxon>
        <taxon>Xenopus</taxon>
        <taxon>Xenopus</taxon>
    </lineage>
</organism>
<feature type="compositionally biased region" description="Basic and acidic residues" evidence="7">
    <location>
        <begin position="754"/>
        <end position="770"/>
    </location>
</feature>
<dbReference type="InterPro" id="IPR012677">
    <property type="entry name" value="Nucleotide-bd_a/b_plait_sf"/>
</dbReference>
<evidence type="ECO:0000256" key="3">
    <source>
        <dbReference type="ARBA" id="ARBA00022771"/>
    </source>
</evidence>
<sequence>MWENPRPAVPAFRGRPGEFFPPRGPHGFLPRLRGRGDRGHPPFPFRGTPRGPVPRFAGRGASPFGTFPEEEQRRNMEFCEGELGQNIPRREMPPMNYRPREMSDPDYMAHSGPDMDYREREAARLDQRDRGIPDVDYREGDHSAAMFRERFSPAAQHREREALEFRERLAVALEIREREAAAIEYEHRLAAMLERRERETAEILIRERKAAELLLRERDATELLLREREAAALELREREAALLAHREREVASMDYRERGIHGFYRDHVDKDLRARELDVFRFRESERSMDYRMRDKTEFDNRERMIVDYSESAALNYRDEKRENADYRDQKAPYLDYRDRGTLIVDYNNEETIGLGYRKQDTSAICTNEVSHTEPENSKIDQSKDKNVEPAHGDGEKLCIGYRERETNTSDLCQGESLGFRNTEQNIPGVDYQEKVDSDYREKETADSDYREKNADYRKRKQTDSDYRETRGTDADYRSKEIEDLDKKERKSSIAIKQMKSPSLDYIDPSDTVEKKNQSVCVDYRDSTAKQNRGIPFLCSTEYTESSESTSGMVGSAGEQIPGLDYFDNSDTDYRAKESEDSDYRDAKIKRQRVDTDYRERESSDADYRGKENDYKRLEIEGNKETKCASQIKSPSVPFVKQITPGTEAKKAGPVYADYRDTVSAAKLKCATGMPPPSVPVSTADHSDKVATHLDKASYPIPKTGGGSQQSSHPQAMDMDFRDTKTVEAKDKLKNGMAVGSKAESSVVLGSNDQDLRKKENIVQDSKGDVSDQSGYIQKEDEDLRDGETKAPADLLRHGSLLFDFLKLAAQELKGKQETEIAAGGNEKRAISPKQAGDLDSKAQVIQGTAPRKVTTIPNNQAAMEFLGREDTDYRNMEYKDTDLRAGYSYEKRSLEDLQQGSKDKDYRRSSLPEGSTRIIWLEGLPTGASREEILTTLNTVNKLPSHGVNLIGYIPGYSLGSVCVEFSLVEEAVGCMEACKGSLIFRGKKVTLKYIPNSEKWSCMQCKVVNVLSKERCWQCSALRSGSDHLSDRDLIKESKTASSGKLQRGRKRKSKQGATSNSPDKWKEKTPPSDKSPMAIRRQTKEGKLKAESESTTIIMKGISLSSRPDSVVKALQPYLQLSPSNVRIIKNRKHDHGGGTFGFIDLKSHKEAVRLIVLIRELKPPLTVDGKPVTVSLAVGQRRTDPLKNEQGKFHKANKKNLSAQAKRRQRRAMSHSVADYGADSDGPSYIYDAESGLYIDPLTNAHYDPTSQRINPKLEAETPRREEGWRDDRTSETRGPRRAHDRYHSPSPPRRKRSGDLRSLRSGSAEKESGPRPRRGFREEEDKPQTYEPFKKPLPPSMVKKEPPAPEGHEYYEPKVNPLIGLIGEYGDDSEEEEDEQLPPSRKKTPPRPPPSLPPPVPPSRPLAAPPSRPLAAPPSRPLAAPPSRPPGSSPIASPGSSPIAAPGSSPIAAPGSSPIAAPGSSPQHLSKQCTREAYRLEKNGLLTLPQAVPQQGGPNQASAAFRPPQAKSGNSPEDQKV</sequence>
<protein>
    <submittedName>
        <fullName evidence="10 11">RNA-binding protein 6 isoform X1</fullName>
    </submittedName>
</protein>
<evidence type="ECO:0000256" key="5">
    <source>
        <dbReference type="ARBA" id="ARBA00023242"/>
    </source>
</evidence>
<dbReference type="RefSeq" id="XP_041446701.1">
    <property type="nucleotide sequence ID" value="XM_041590767.1"/>
</dbReference>
<feature type="compositionally biased region" description="Basic and acidic residues" evidence="7">
    <location>
        <begin position="1347"/>
        <end position="1361"/>
    </location>
</feature>
<dbReference type="KEGG" id="xla:108714590"/>
<evidence type="ECO:0000259" key="8">
    <source>
        <dbReference type="PROSITE" id="PS50199"/>
    </source>
</evidence>
<dbReference type="InterPro" id="IPR035979">
    <property type="entry name" value="RBD_domain_sf"/>
</dbReference>
<feature type="compositionally biased region" description="Basic and acidic residues" evidence="7">
    <location>
        <begin position="1085"/>
        <end position="1095"/>
    </location>
</feature>
<reference evidence="10 11" key="1">
    <citation type="submission" date="2025-04" db="UniProtKB">
        <authorList>
            <consortium name="RefSeq"/>
        </authorList>
    </citation>
    <scope>IDENTIFICATION</scope>
    <source>
        <strain evidence="10 11">J_2021</strain>
        <tissue evidence="10 11">Erythrocytes</tissue>
    </source>
</reference>
<dbReference type="Gene3D" id="3.30.70.330">
    <property type="match status" value="1"/>
</dbReference>
<feature type="compositionally biased region" description="Pro residues" evidence="7">
    <location>
        <begin position="1395"/>
        <end position="1437"/>
    </location>
</feature>
<feature type="region of interest" description="Disordered" evidence="7">
    <location>
        <begin position="371"/>
        <end position="395"/>
    </location>
</feature>
<comment type="subcellular location">
    <subcellularLocation>
        <location evidence="1">Nucleus</location>
    </subcellularLocation>
</comment>
<dbReference type="RefSeq" id="XP_041446696.1">
    <property type="nucleotide sequence ID" value="XM_041590762.1"/>
</dbReference>
<feature type="region of interest" description="Disordered" evidence="7">
    <location>
        <begin position="565"/>
        <end position="585"/>
    </location>
</feature>
<dbReference type="InterPro" id="IPR001876">
    <property type="entry name" value="Znf_RanBP2"/>
</dbReference>
<dbReference type="GeneID" id="108714590"/>
<dbReference type="SUPFAM" id="SSF54928">
    <property type="entry name" value="RNA-binding domain, RBD"/>
    <property type="match status" value="1"/>
</dbReference>
<evidence type="ECO:0000313" key="12">
    <source>
        <dbReference type="RefSeq" id="XP_041446697.1"/>
    </source>
</evidence>
<dbReference type="RefSeq" id="XP_041446697.1">
    <property type="nucleotide sequence ID" value="XM_041590763.1"/>
</dbReference>
<dbReference type="PROSITE" id="PS50199">
    <property type="entry name" value="ZF_RANBP2_2"/>
    <property type="match status" value="1"/>
</dbReference>
<evidence type="ECO:0000256" key="1">
    <source>
        <dbReference type="ARBA" id="ARBA00004123"/>
    </source>
</evidence>
<feature type="compositionally biased region" description="Basic and acidic residues" evidence="7">
    <location>
        <begin position="1260"/>
        <end position="1283"/>
    </location>
</feature>
<proteinExistence type="predicted"/>
<evidence type="ECO:0000256" key="6">
    <source>
        <dbReference type="PROSITE-ProRule" id="PRU00322"/>
    </source>
</evidence>
<dbReference type="CTD" id="108714590"/>
<feature type="compositionally biased region" description="Basic and acidic residues" evidence="7">
    <location>
        <begin position="432"/>
        <end position="475"/>
    </location>
</feature>
<evidence type="ECO:0000313" key="10">
    <source>
        <dbReference type="RefSeq" id="XP_041446695.1"/>
    </source>
</evidence>
<feature type="compositionally biased region" description="Polar residues" evidence="7">
    <location>
        <begin position="1516"/>
        <end position="1526"/>
    </location>
</feature>
<evidence type="ECO:0000256" key="4">
    <source>
        <dbReference type="ARBA" id="ARBA00022833"/>
    </source>
</evidence>
<feature type="compositionally biased region" description="Polar residues" evidence="7">
    <location>
        <begin position="1497"/>
        <end position="1507"/>
    </location>
</feature>
<dbReference type="GO" id="GO:0005634">
    <property type="term" value="C:nucleus"/>
    <property type="evidence" value="ECO:0000318"/>
    <property type="project" value="GO_Central"/>
</dbReference>
<dbReference type="GO" id="GO:0003723">
    <property type="term" value="F:RNA binding"/>
    <property type="evidence" value="ECO:0000318"/>
    <property type="project" value="GO_Central"/>
</dbReference>
<evidence type="ECO:0000313" key="13">
    <source>
        <dbReference type="RefSeq" id="XP_041446698.1"/>
    </source>
</evidence>
<evidence type="ECO:0000313" key="11">
    <source>
        <dbReference type="RefSeq" id="XP_041446696.1"/>
    </source>
</evidence>
<evidence type="ECO:0000313" key="15">
    <source>
        <dbReference type="RefSeq" id="XP_041446701.1"/>
    </source>
</evidence>
<dbReference type="PROSITE" id="PS01358">
    <property type="entry name" value="ZF_RANBP2_1"/>
    <property type="match status" value="1"/>
</dbReference>
<dbReference type="PANTHER" id="PTHR13948:SF22">
    <property type="entry name" value="RNA-BINDING PROTEIN 6"/>
    <property type="match status" value="1"/>
</dbReference>
<feature type="region of interest" description="Disordered" evidence="7">
    <location>
        <begin position="1035"/>
        <end position="1095"/>
    </location>
</feature>
<feature type="compositionally biased region" description="Low complexity" evidence="7">
    <location>
        <begin position="45"/>
        <end position="56"/>
    </location>
</feature>
<dbReference type="OrthoDB" id="29221at2759"/>
<feature type="domain" description="RanBP2-type" evidence="8">
    <location>
        <begin position="998"/>
        <end position="1027"/>
    </location>
</feature>
<keyword evidence="9" id="KW-1185">Reference proteome</keyword>
<keyword evidence="5" id="KW-0539">Nucleus</keyword>
<accession>A0A8J1N0B6</accession>
<dbReference type="RefSeq" id="XP_041446698.1">
    <property type="nucleotide sequence ID" value="XM_041590764.1"/>
</dbReference>
<feature type="region of interest" description="Disordered" evidence="7">
    <location>
        <begin position="1"/>
        <end position="71"/>
    </location>
</feature>
<gene>
    <name evidence="10 11 12 13 14 15" type="primary">rbm6.L</name>
</gene>
<dbReference type="RefSeq" id="XP_041446695.1">
    <property type="nucleotide sequence ID" value="XM_041590761.1"/>
</dbReference>
<feature type="compositionally biased region" description="Basic and acidic residues" evidence="7">
    <location>
        <begin position="1302"/>
        <end position="1339"/>
    </location>
</feature>
<feature type="region of interest" description="Disordered" evidence="7">
    <location>
        <begin position="1200"/>
        <end position="1230"/>
    </location>
</feature>
<feature type="compositionally biased region" description="Acidic residues" evidence="7">
    <location>
        <begin position="1374"/>
        <end position="1385"/>
    </location>
</feature>
<keyword evidence="4" id="KW-0862">Zinc</keyword>
<dbReference type="GO" id="GO:0008270">
    <property type="term" value="F:zinc ion binding"/>
    <property type="evidence" value="ECO:0007669"/>
    <property type="project" value="UniProtKB-KW"/>
</dbReference>
<keyword evidence="2" id="KW-0479">Metal-binding</keyword>
<feature type="compositionally biased region" description="Basic and acidic residues" evidence="7">
    <location>
        <begin position="1478"/>
        <end position="1487"/>
    </location>
</feature>
<feature type="region of interest" description="Disordered" evidence="7">
    <location>
        <begin position="697"/>
        <end position="716"/>
    </location>
</feature>
<name>A0A8J1N0B6_XENLA</name>
<dbReference type="RefSeq" id="XP_041446700.1">
    <property type="nucleotide sequence ID" value="XM_041590766.1"/>
</dbReference>
<dbReference type="Proteomes" id="UP000186698">
    <property type="component" value="Chromosome 4L"/>
</dbReference>
<feature type="compositionally biased region" description="Basic and acidic residues" evidence="7">
    <location>
        <begin position="572"/>
        <end position="585"/>
    </location>
</feature>
<evidence type="ECO:0000313" key="9">
    <source>
        <dbReference type="Proteomes" id="UP000186698"/>
    </source>
</evidence>
<keyword evidence="3 6" id="KW-0863">Zinc-finger</keyword>
<dbReference type="PANTHER" id="PTHR13948">
    <property type="entry name" value="RNA-BINDING PROTEIN"/>
    <property type="match status" value="1"/>
</dbReference>
<feature type="region of interest" description="Disordered" evidence="7">
    <location>
        <begin position="1251"/>
        <end position="1526"/>
    </location>
</feature>
<evidence type="ECO:0000256" key="2">
    <source>
        <dbReference type="ARBA" id="ARBA00022723"/>
    </source>
</evidence>
<feature type="compositionally biased region" description="Low complexity" evidence="7">
    <location>
        <begin position="1438"/>
        <end position="1471"/>
    </location>
</feature>
<evidence type="ECO:0000256" key="7">
    <source>
        <dbReference type="SAM" id="MobiDB-lite"/>
    </source>
</evidence>
<feature type="region of interest" description="Disordered" evidence="7">
    <location>
        <begin position="423"/>
        <end position="475"/>
    </location>
</feature>
<dbReference type="GO" id="GO:0000398">
    <property type="term" value="P:mRNA splicing, via spliceosome"/>
    <property type="evidence" value="ECO:0000318"/>
    <property type="project" value="GO_Central"/>
</dbReference>